<protein>
    <submittedName>
        <fullName evidence="1">Methionine tRS</fullName>
    </submittedName>
</protein>
<evidence type="ECO:0000313" key="2">
    <source>
        <dbReference type="Proteomes" id="UP001431209"/>
    </source>
</evidence>
<keyword evidence="2" id="KW-1185">Reference proteome</keyword>
<name>A0AAW2YXU5_9EUKA</name>
<organism evidence="1 2">
    <name type="scientific">Acrasis kona</name>
    <dbReference type="NCBI Taxonomy" id="1008807"/>
    <lineage>
        <taxon>Eukaryota</taxon>
        <taxon>Discoba</taxon>
        <taxon>Heterolobosea</taxon>
        <taxon>Tetramitia</taxon>
        <taxon>Eutetramitia</taxon>
        <taxon>Acrasidae</taxon>
        <taxon>Acrasis</taxon>
    </lineage>
</organism>
<dbReference type="Proteomes" id="UP001431209">
    <property type="component" value="Unassembled WGS sequence"/>
</dbReference>
<evidence type="ECO:0000313" key="1">
    <source>
        <dbReference type="EMBL" id="KAL0481590.1"/>
    </source>
</evidence>
<comment type="caution">
    <text evidence="1">The sequence shown here is derived from an EMBL/GenBank/DDBJ whole genome shotgun (WGS) entry which is preliminary data.</text>
</comment>
<gene>
    <name evidence="1" type="ORF">AKO1_012506</name>
</gene>
<sequence length="142" mass="16605">MPRRTIFTSIDYENIKKNMHDTRADCSIEDFVNIFERRGLEHFFVHELRVIIHYMREKKGLPNIPISGNKDALLSRCEKAVYTTLYQPVNVEAKVTKKTKKPKIQQPYTLVPLMAQTPMKVDDGHLSELMKKFFESMERGSS</sequence>
<dbReference type="EMBL" id="JAOPGA020000776">
    <property type="protein sequence ID" value="KAL0481590.1"/>
    <property type="molecule type" value="Genomic_DNA"/>
</dbReference>
<reference evidence="1 2" key="1">
    <citation type="submission" date="2024-03" db="EMBL/GenBank/DDBJ databases">
        <title>The Acrasis kona genome and developmental transcriptomes reveal deep origins of eukaryotic multicellular pathways.</title>
        <authorList>
            <person name="Sheikh S."/>
            <person name="Fu C.-J."/>
            <person name="Brown M.W."/>
            <person name="Baldauf S.L."/>
        </authorList>
    </citation>
    <scope>NUCLEOTIDE SEQUENCE [LARGE SCALE GENOMIC DNA]</scope>
    <source>
        <strain evidence="1 2">ATCC MYA-3509</strain>
    </source>
</reference>
<proteinExistence type="predicted"/>
<dbReference type="AlphaFoldDB" id="A0AAW2YXU5"/>
<accession>A0AAW2YXU5</accession>